<evidence type="ECO:0000313" key="2">
    <source>
        <dbReference type="EMBL" id="THH06383.1"/>
    </source>
</evidence>
<dbReference type="CDD" id="cd02440">
    <property type="entry name" value="AdoMet_MTases"/>
    <property type="match status" value="1"/>
</dbReference>
<dbReference type="AlphaFoldDB" id="A0A4V3XCP7"/>
<dbReference type="Pfam" id="PF13649">
    <property type="entry name" value="Methyltransf_25"/>
    <property type="match status" value="1"/>
</dbReference>
<keyword evidence="3" id="KW-1185">Reference proteome</keyword>
<dbReference type="InterPro" id="IPR029063">
    <property type="entry name" value="SAM-dependent_MTases_sf"/>
</dbReference>
<dbReference type="EMBL" id="SGPK01000199">
    <property type="protein sequence ID" value="THH06383.1"/>
    <property type="molecule type" value="Genomic_DNA"/>
</dbReference>
<dbReference type="OrthoDB" id="184880at2759"/>
<dbReference type="Gene3D" id="3.40.50.150">
    <property type="entry name" value="Vaccinia Virus protein VP39"/>
    <property type="match status" value="1"/>
</dbReference>
<dbReference type="SUPFAM" id="SSF53335">
    <property type="entry name" value="S-adenosyl-L-methionine-dependent methyltransferases"/>
    <property type="match status" value="1"/>
</dbReference>
<dbReference type="InterPro" id="IPR041698">
    <property type="entry name" value="Methyltransf_25"/>
</dbReference>
<proteinExistence type="predicted"/>
<gene>
    <name evidence="2" type="ORF">EW145_g4123</name>
</gene>
<evidence type="ECO:0000313" key="3">
    <source>
        <dbReference type="Proteomes" id="UP000308199"/>
    </source>
</evidence>
<dbReference type="Proteomes" id="UP000308199">
    <property type="component" value="Unassembled WGS sequence"/>
</dbReference>
<comment type="caution">
    <text evidence="2">The sequence shown here is derived from an EMBL/GenBank/DDBJ whole genome shotgun (WGS) entry which is preliminary data.</text>
</comment>
<reference evidence="2 3" key="1">
    <citation type="submission" date="2019-02" db="EMBL/GenBank/DDBJ databases">
        <title>Genome sequencing of the rare red list fungi Phellinidium pouzarii.</title>
        <authorList>
            <person name="Buettner E."/>
            <person name="Kellner H."/>
        </authorList>
    </citation>
    <scope>NUCLEOTIDE SEQUENCE [LARGE SCALE GENOMIC DNA]</scope>
    <source>
        <strain evidence="2 3">DSM 108285</strain>
    </source>
</reference>
<evidence type="ECO:0000259" key="1">
    <source>
        <dbReference type="Pfam" id="PF13649"/>
    </source>
</evidence>
<sequence length="292" mass="32616">MSPSISAEIPHVPRVFHNYPGANYILPSDEQEIHRLKLQHDVLKAAFDGKVLLAPIKLHTSPFVLDSGTGSAAWLLDVAPDMSPSAIMHGVDIENRLFPTSHPPNISFSINSIATLPEEWTAKFDLVHQRLLLAALRRSEWPKALSQMFRILRPGGYVQLGEAGAWHAGAVTERHADMLHTLFESRELLLEVSSDMSTFLRDAGFVDIRVETRTIPLGAWAGQLGADARDNFMGVYRGMKTPVLRSGGLGFVETEEDFDRLMDELEKEWDETKGAEMKFHIFIAQKPTECTT</sequence>
<organism evidence="2 3">
    <name type="scientific">Phellinidium pouzarii</name>
    <dbReference type="NCBI Taxonomy" id="167371"/>
    <lineage>
        <taxon>Eukaryota</taxon>
        <taxon>Fungi</taxon>
        <taxon>Dikarya</taxon>
        <taxon>Basidiomycota</taxon>
        <taxon>Agaricomycotina</taxon>
        <taxon>Agaricomycetes</taxon>
        <taxon>Hymenochaetales</taxon>
        <taxon>Hymenochaetaceae</taxon>
        <taxon>Phellinidium</taxon>
    </lineage>
</organism>
<feature type="domain" description="Methyltransferase" evidence="1">
    <location>
        <begin position="64"/>
        <end position="156"/>
    </location>
</feature>
<name>A0A4V3XCP7_9AGAM</name>
<accession>A0A4V3XCP7</accession>
<protein>
    <recommendedName>
        <fullName evidence="1">Methyltransferase domain-containing protein</fullName>
    </recommendedName>
</protein>